<evidence type="ECO:0000256" key="2">
    <source>
        <dbReference type="RuleBase" id="RU003707"/>
    </source>
</evidence>
<comment type="similarity">
    <text evidence="1 2">Belongs to the enoyl-CoA hydratase/isomerase family.</text>
</comment>
<dbReference type="AlphaFoldDB" id="A0A4V2XLA7"/>
<protein>
    <submittedName>
        <fullName evidence="3">Enoyl-CoA hydratase/isomerase family protein</fullName>
    </submittedName>
</protein>
<accession>A0A4V2XLA7</accession>
<dbReference type="PANTHER" id="PTHR43459">
    <property type="entry name" value="ENOYL-COA HYDRATASE"/>
    <property type="match status" value="1"/>
</dbReference>
<dbReference type="PANTHER" id="PTHR43459:SF3">
    <property type="entry name" value="ENOYL-COA HYDRATASE ECHA15 (ENOYL HYDRASE) (UNSATURATED ACYL-COA HYDRATASE) (CROTONASE)-RELATED"/>
    <property type="match status" value="1"/>
</dbReference>
<organism evidence="3 4">
    <name type="scientific">Actinomadura bangladeshensis</name>
    <dbReference type="NCBI Taxonomy" id="453573"/>
    <lineage>
        <taxon>Bacteria</taxon>
        <taxon>Bacillati</taxon>
        <taxon>Actinomycetota</taxon>
        <taxon>Actinomycetes</taxon>
        <taxon>Streptosporangiales</taxon>
        <taxon>Thermomonosporaceae</taxon>
        <taxon>Actinomadura</taxon>
    </lineage>
</organism>
<dbReference type="Gene3D" id="3.90.226.10">
    <property type="entry name" value="2-enoyl-CoA Hydratase, Chain A, domain 1"/>
    <property type="match status" value="1"/>
</dbReference>
<dbReference type="InterPro" id="IPR018376">
    <property type="entry name" value="Enoyl-CoA_hyd/isom_CS"/>
</dbReference>
<gene>
    <name evidence="3" type="ORF">E1284_29075</name>
</gene>
<dbReference type="OrthoDB" id="9777711at2"/>
<evidence type="ECO:0000313" key="3">
    <source>
        <dbReference type="EMBL" id="TDC09756.1"/>
    </source>
</evidence>
<dbReference type="SUPFAM" id="SSF52096">
    <property type="entry name" value="ClpP/crotonase"/>
    <property type="match status" value="1"/>
</dbReference>
<evidence type="ECO:0000256" key="1">
    <source>
        <dbReference type="ARBA" id="ARBA00005254"/>
    </source>
</evidence>
<dbReference type="GO" id="GO:0016853">
    <property type="term" value="F:isomerase activity"/>
    <property type="evidence" value="ECO:0007669"/>
    <property type="project" value="UniProtKB-KW"/>
</dbReference>
<dbReference type="Gene3D" id="1.10.12.10">
    <property type="entry name" value="Lyase 2-enoyl-coa Hydratase, Chain A, domain 2"/>
    <property type="match status" value="1"/>
</dbReference>
<dbReference type="InterPro" id="IPR001753">
    <property type="entry name" value="Enoyl-CoA_hydra/iso"/>
</dbReference>
<dbReference type="Pfam" id="PF00378">
    <property type="entry name" value="ECH_1"/>
    <property type="match status" value="1"/>
</dbReference>
<evidence type="ECO:0000313" key="4">
    <source>
        <dbReference type="Proteomes" id="UP000295431"/>
    </source>
</evidence>
<dbReference type="NCBIfam" id="NF005595">
    <property type="entry name" value="PRK07327.1"/>
    <property type="match status" value="1"/>
</dbReference>
<keyword evidence="3" id="KW-0413">Isomerase</keyword>
<dbReference type="PROSITE" id="PS00166">
    <property type="entry name" value="ENOYL_COA_HYDRATASE"/>
    <property type="match status" value="1"/>
</dbReference>
<dbReference type="Proteomes" id="UP000295431">
    <property type="component" value="Unassembled WGS sequence"/>
</dbReference>
<keyword evidence="4" id="KW-1185">Reference proteome</keyword>
<dbReference type="InterPro" id="IPR014748">
    <property type="entry name" value="Enoyl-CoA_hydra_C"/>
</dbReference>
<dbReference type="EMBL" id="SMJW01000190">
    <property type="protein sequence ID" value="TDC09756.1"/>
    <property type="molecule type" value="Genomic_DNA"/>
</dbReference>
<dbReference type="InterPro" id="IPR029045">
    <property type="entry name" value="ClpP/crotonase-like_dom_sf"/>
</dbReference>
<dbReference type="CDD" id="cd06558">
    <property type="entry name" value="crotonase-like"/>
    <property type="match status" value="1"/>
</dbReference>
<proteinExistence type="inferred from homology"/>
<name>A0A4V2XLA7_9ACTN</name>
<reference evidence="3 4" key="1">
    <citation type="submission" date="2019-03" db="EMBL/GenBank/DDBJ databases">
        <title>Draft genome sequences of novel Actinobacteria.</title>
        <authorList>
            <person name="Sahin N."/>
            <person name="Ay H."/>
            <person name="Saygin H."/>
        </authorList>
    </citation>
    <scope>NUCLEOTIDE SEQUENCE [LARGE SCALE GENOMIC DNA]</scope>
    <source>
        <strain evidence="3 4">DSM 45347</strain>
    </source>
</reference>
<comment type="caution">
    <text evidence="3">The sequence shown here is derived from an EMBL/GenBank/DDBJ whole genome shotgun (WGS) entry which is preliminary data.</text>
</comment>
<sequence length="269" mass="28715">MDYTGYEQLRFERRANGVLLITMDRPEKYNAADEGMHGELARVWKDVAADPETRVAVVTGAGRAFSAGGDLGMVERMIGDHDRVSHMLSEMSDLVYNIVNCEKPVVSAINGVAVGAGTVVALLADISVCALDARIGDGHVKLGVAAGDHAAIIWPLLAGMAKARYHLMTGEMIDGAEAERIGLVSKAVPREEVLPEALRVAETLATGSQPAIRWTKRALNGWLRMAGPIFEQSAAYEMLGFLGPDVVEGAAALREKRAPQFPSAPPTAP</sequence>